<protein>
    <submittedName>
        <fullName evidence="1">Uncharacterized protein</fullName>
    </submittedName>
</protein>
<sequence>MIVVFTSGDELEENEETLEDYLGRECLNPLKDILDLCENRRVLFDNKTKDETIRARQVGELLSLVDRIIAQNGRQPYRDEIFVEVKKEAMKHHEQQVEVDSLKGYSKREITELKAEIKRSYEDQLKRISEMVILCSFLDLSCSFAVI</sequence>
<keyword evidence="2" id="KW-1185">Reference proteome</keyword>
<proteinExistence type="predicted"/>
<dbReference type="Proteomes" id="UP001163603">
    <property type="component" value="Chromosome 10"/>
</dbReference>
<reference evidence="2" key="1">
    <citation type="journal article" date="2023" name="G3 (Bethesda)">
        <title>Genome assembly and association tests identify interacting loci associated with vigor, precocity, and sex in interspecific pistachio rootstocks.</title>
        <authorList>
            <person name="Palmer W."/>
            <person name="Jacygrad E."/>
            <person name="Sagayaradj S."/>
            <person name="Cavanaugh K."/>
            <person name="Han R."/>
            <person name="Bertier L."/>
            <person name="Beede B."/>
            <person name="Kafkas S."/>
            <person name="Golino D."/>
            <person name="Preece J."/>
            <person name="Michelmore R."/>
        </authorList>
    </citation>
    <scope>NUCLEOTIDE SEQUENCE [LARGE SCALE GENOMIC DNA]</scope>
</reference>
<accession>A0ACC0XVH4</accession>
<evidence type="ECO:0000313" key="2">
    <source>
        <dbReference type="Proteomes" id="UP001163603"/>
    </source>
</evidence>
<name>A0ACC0XVH4_9ROSI</name>
<dbReference type="EMBL" id="CM047745">
    <property type="protein sequence ID" value="KAJ0025309.1"/>
    <property type="molecule type" value="Genomic_DNA"/>
</dbReference>
<organism evidence="1 2">
    <name type="scientific">Pistacia integerrima</name>
    <dbReference type="NCBI Taxonomy" id="434235"/>
    <lineage>
        <taxon>Eukaryota</taxon>
        <taxon>Viridiplantae</taxon>
        <taxon>Streptophyta</taxon>
        <taxon>Embryophyta</taxon>
        <taxon>Tracheophyta</taxon>
        <taxon>Spermatophyta</taxon>
        <taxon>Magnoliopsida</taxon>
        <taxon>eudicotyledons</taxon>
        <taxon>Gunneridae</taxon>
        <taxon>Pentapetalae</taxon>
        <taxon>rosids</taxon>
        <taxon>malvids</taxon>
        <taxon>Sapindales</taxon>
        <taxon>Anacardiaceae</taxon>
        <taxon>Pistacia</taxon>
    </lineage>
</organism>
<comment type="caution">
    <text evidence="1">The sequence shown here is derived from an EMBL/GenBank/DDBJ whole genome shotgun (WGS) entry which is preliminary data.</text>
</comment>
<evidence type="ECO:0000313" key="1">
    <source>
        <dbReference type="EMBL" id="KAJ0025309.1"/>
    </source>
</evidence>
<gene>
    <name evidence="1" type="ORF">Pint_07465</name>
</gene>